<evidence type="ECO:0000313" key="1">
    <source>
        <dbReference type="EMBL" id="NYF58479.1"/>
    </source>
</evidence>
<dbReference type="RefSeq" id="WP_179804352.1">
    <property type="nucleotide sequence ID" value="NZ_JACCCQ010000001.1"/>
</dbReference>
<accession>A0ABX2RTA8</accession>
<protein>
    <submittedName>
        <fullName evidence="1">ABC-type amino acid transport substrate-binding protein</fullName>
    </submittedName>
</protein>
<dbReference type="Gene3D" id="3.40.190.10">
    <property type="entry name" value="Periplasmic binding protein-like II"/>
    <property type="match status" value="2"/>
</dbReference>
<organism evidence="1 2">
    <name type="scientific">Micromonospora purpureochromogenes</name>
    <dbReference type="NCBI Taxonomy" id="47872"/>
    <lineage>
        <taxon>Bacteria</taxon>
        <taxon>Bacillati</taxon>
        <taxon>Actinomycetota</taxon>
        <taxon>Actinomycetes</taxon>
        <taxon>Micromonosporales</taxon>
        <taxon>Micromonosporaceae</taxon>
        <taxon>Micromonospora</taxon>
    </lineage>
</organism>
<evidence type="ECO:0000313" key="2">
    <source>
        <dbReference type="Proteomes" id="UP000631553"/>
    </source>
</evidence>
<dbReference type="Proteomes" id="UP000631553">
    <property type="component" value="Unassembled WGS sequence"/>
</dbReference>
<dbReference type="EMBL" id="JACCCQ010000001">
    <property type="protein sequence ID" value="NYF58479.1"/>
    <property type="molecule type" value="Genomic_DNA"/>
</dbReference>
<name>A0ABX2RTA8_9ACTN</name>
<keyword evidence="2" id="KW-1185">Reference proteome</keyword>
<reference evidence="1 2" key="1">
    <citation type="submission" date="2020-07" db="EMBL/GenBank/DDBJ databases">
        <title>Sequencing the genomes of 1000 actinobacteria strains.</title>
        <authorList>
            <person name="Klenk H.-P."/>
        </authorList>
    </citation>
    <scope>NUCLEOTIDE SEQUENCE [LARGE SCALE GENOMIC DNA]</scope>
    <source>
        <strain evidence="1 2">DSM 43814</strain>
    </source>
</reference>
<sequence>MSTVLRRLRTWGPVVALIATVLVAAAIVAVGVRSSPTAPPRPVLISSGDWAPFVGPDLPHGGPMTELVVEVLSRSGYRPEIRYASSWALTEDQLGSGASIGMFPLVGSQSRRDRFLLSDRLVDFEYVLFYDRREGEPRISSAADLSALRVGGIAGYDYWDELESAVAGLVEFDSTVQGFQALADGKIDVLAEGLLSGQAALADPSLAADAGDFGHLRGDDPLVHSVEGLYFMMPKTREAATVMREFNAELAQMRRSRDYEEIVAELEPSATQEVTLEPTGGGGLVELLDDKGAVLLLAPRGTRARVISWPEAFVGSARAPAGRAPAKRILVQVKITNGPAQGRALYVDARALLLTPEGL</sequence>
<dbReference type="SUPFAM" id="SSF53850">
    <property type="entry name" value="Periplasmic binding protein-like II"/>
    <property type="match status" value="1"/>
</dbReference>
<comment type="caution">
    <text evidence="1">The sequence shown here is derived from an EMBL/GenBank/DDBJ whole genome shotgun (WGS) entry which is preliminary data.</text>
</comment>
<gene>
    <name evidence="1" type="ORF">HDA35_004310</name>
</gene>
<proteinExistence type="predicted"/>